<accession>A0A2T3KQQ5</accession>
<keyword evidence="1" id="KW-0732">Signal</keyword>
<feature type="chain" id="PRO_5015672560" evidence="1">
    <location>
        <begin position="23"/>
        <end position="729"/>
    </location>
</feature>
<comment type="caution">
    <text evidence="5">The sequence shown here is derived from an EMBL/GenBank/DDBJ whole genome shotgun (WGS) entry which is preliminary data.</text>
</comment>
<dbReference type="EMBL" id="PYNS01000028">
    <property type="protein sequence ID" value="PSV08589.1"/>
    <property type="molecule type" value="Genomic_DNA"/>
</dbReference>
<dbReference type="InterPro" id="IPR054215">
    <property type="entry name" value="DUF6923"/>
</dbReference>
<dbReference type="InterPro" id="IPR032295">
    <property type="entry name" value="DUF4842"/>
</dbReference>
<dbReference type="NCBIfam" id="TIGR04456">
    <property type="entry name" value="LruC_dom"/>
    <property type="match status" value="1"/>
</dbReference>
<name>A0A2T3KQQ5_PHOLD</name>
<dbReference type="InterPro" id="IPR011048">
    <property type="entry name" value="Haem_d1_sf"/>
</dbReference>
<protein>
    <submittedName>
        <fullName evidence="5">LruC domain-containing protein</fullName>
    </submittedName>
</protein>
<feature type="domain" description="DUF6923" evidence="4">
    <location>
        <begin position="42"/>
        <end position="260"/>
    </location>
</feature>
<feature type="domain" description="DUF4842" evidence="2">
    <location>
        <begin position="485"/>
        <end position="717"/>
    </location>
</feature>
<dbReference type="Pfam" id="PF20009">
    <property type="entry name" value="GEVED"/>
    <property type="match status" value="1"/>
</dbReference>
<evidence type="ECO:0000259" key="4">
    <source>
        <dbReference type="Pfam" id="PF21959"/>
    </source>
</evidence>
<evidence type="ECO:0000259" key="3">
    <source>
        <dbReference type="Pfam" id="PF20009"/>
    </source>
</evidence>
<dbReference type="Pfam" id="PF21959">
    <property type="entry name" value="DUF6923"/>
    <property type="match status" value="1"/>
</dbReference>
<feature type="signal peptide" evidence="1">
    <location>
        <begin position="1"/>
        <end position="22"/>
    </location>
</feature>
<evidence type="ECO:0000313" key="6">
    <source>
        <dbReference type="Proteomes" id="UP000240530"/>
    </source>
</evidence>
<organism evidence="5 6">
    <name type="scientific">Photobacterium leiognathi subsp. mandapamensis</name>
    <name type="common">Photobacterium mandapamensis</name>
    <dbReference type="NCBI Taxonomy" id="48408"/>
    <lineage>
        <taxon>Bacteria</taxon>
        <taxon>Pseudomonadati</taxon>
        <taxon>Pseudomonadota</taxon>
        <taxon>Gammaproteobacteria</taxon>
        <taxon>Vibrionales</taxon>
        <taxon>Vibrionaceae</taxon>
        <taxon>Photobacterium</taxon>
    </lineage>
</organism>
<evidence type="ECO:0000256" key="1">
    <source>
        <dbReference type="SAM" id="SignalP"/>
    </source>
</evidence>
<dbReference type="InterPro" id="IPR031025">
    <property type="entry name" value="LruC_dom"/>
</dbReference>
<dbReference type="Proteomes" id="UP000240530">
    <property type="component" value="Unassembled WGS sequence"/>
</dbReference>
<sequence length="729" mass="78363">MKCLRHSLLACSLALVSTSAYSIIPHAFTDNGGCPSDAFLFQGNPTVVYKMDLSSGFYQLSDTMASSINAVGFNESDRYIYGYDTTNLEVVRINQLFDFENVSISGLDTTTSYPTGDVYNNKYYLYKKSVGMYEVDLTTLTATLVMTAGNATLNLTDMSFHPNVAGRLFAVDNSSKKLYEITNYDVANSATFTEIGDTGISGSSTFGAQYFDSSGYMYLSRNQDGLVFQIDLSDLSSISATAVQYSGGPVSGLNDGARCANAAIVAANTDFGDAPDTYKTSLSTNGARHYNISGVNYFFGPSVDTEGDALVSPNSDDADGSNDEDGISFPANFKQGSDALVNLTIGGAASGYVNAWFDWNNNGVFDESTEHAINDEFLNAGDGVTPASHTLKVRVPDDAATGQIWARFRISKDAGTLSYGGVSYGEVEDHQVTVDAQAVTHNWYPSSSTWVTLVYEDDWPEQGDFDFNDVAMYYRVDKVTDSSGDILRYDIYGSLRAYGADFANGFAVKIDGIATGAVDSARTKLVINGATQHTTQILESGTTDAVAIISNNLKTEISTPTCSGVLGAYYRVWTGCSSDATDQFVFEASIPFTTPLDPSTVPSMPLNPFIFGTPGIDHGDGTRASDGRAIEIHLKNYDVTSKANTAYLGSDDDTSVYVDGDCPGSSCDTYHNANGVPWAILIDTAWDHPNEGTNILTAYPDLETFATSGGLSNTDWYLRTNAVVSKLFE</sequence>
<reference evidence="5 6" key="1">
    <citation type="submission" date="2018-03" db="EMBL/GenBank/DDBJ databases">
        <title>Whole genome sequencing of Histamine producing bacteria.</title>
        <authorList>
            <person name="Butler K."/>
        </authorList>
    </citation>
    <scope>NUCLEOTIDE SEQUENCE [LARGE SCALE GENOMIC DNA]</scope>
    <source>
        <strain evidence="5 6">Res.4.1</strain>
    </source>
</reference>
<evidence type="ECO:0000259" key="2">
    <source>
        <dbReference type="Pfam" id="PF16130"/>
    </source>
</evidence>
<proteinExistence type="predicted"/>
<dbReference type="RefSeq" id="WP_107185967.1">
    <property type="nucleotide sequence ID" value="NZ_JAWQGC010000002.1"/>
</dbReference>
<dbReference type="AlphaFoldDB" id="A0A2T3KQQ5"/>
<dbReference type="Pfam" id="PF16130">
    <property type="entry name" value="DUF4842"/>
    <property type="match status" value="1"/>
</dbReference>
<gene>
    <name evidence="5" type="ORF">C0W93_18395</name>
</gene>
<dbReference type="SUPFAM" id="SSF51004">
    <property type="entry name" value="C-terminal (heme d1) domain of cytochrome cd1-nitrite reductase"/>
    <property type="match status" value="1"/>
</dbReference>
<feature type="domain" description="GEVED" evidence="3">
    <location>
        <begin position="352"/>
        <end position="433"/>
    </location>
</feature>
<evidence type="ECO:0000313" key="5">
    <source>
        <dbReference type="EMBL" id="PSV08589.1"/>
    </source>
</evidence>
<dbReference type="InterPro" id="IPR045474">
    <property type="entry name" value="GEVED"/>
</dbReference>